<dbReference type="EMBL" id="UINC01055269">
    <property type="protein sequence ID" value="SVB73943.1"/>
    <property type="molecule type" value="Genomic_DNA"/>
</dbReference>
<gene>
    <name evidence="1" type="ORF">METZ01_LOCUS226797</name>
</gene>
<proteinExistence type="predicted"/>
<name>A0A382GH29_9ZZZZ</name>
<sequence>MLMLKGKNLIRKKHKHFTPLKQEIGAQRDLWLTESTSTGLFVNRNKLRLQVT</sequence>
<organism evidence="1">
    <name type="scientific">marine metagenome</name>
    <dbReference type="NCBI Taxonomy" id="408172"/>
    <lineage>
        <taxon>unclassified sequences</taxon>
        <taxon>metagenomes</taxon>
        <taxon>ecological metagenomes</taxon>
    </lineage>
</organism>
<dbReference type="AlphaFoldDB" id="A0A382GH29"/>
<protein>
    <submittedName>
        <fullName evidence="1">Uncharacterized protein</fullName>
    </submittedName>
</protein>
<reference evidence="1" key="1">
    <citation type="submission" date="2018-05" db="EMBL/GenBank/DDBJ databases">
        <authorList>
            <person name="Lanie J.A."/>
            <person name="Ng W.-L."/>
            <person name="Kazmierczak K.M."/>
            <person name="Andrzejewski T.M."/>
            <person name="Davidsen T.M."/>
            <person name="Wayne K.J."/>
            <person name="Tettelin H."/>
            <person name="Glass J.I."/>
            <person name="Rusch D."/>
            <person name="Podicherti R."/>
            <person name="Tsui H.-C.T."/>
            <person name="Winkler M.E."/>
        </authorList>
    </citation>
    <scope>NUCLEOTIDE SEQUENCE</scope>
</reference>
<evidence type="ECO:0000313" key="1">
    <source>
        <dbReference type="EMBL" id="SVB73943.1"/>
    </source>
</evidence>
<accession>A0A382GH29</accession>